<proteinExistence type="predicted"/>
<organism evidence="1 2">
    <name type="scientific">Humibacter ginsenosidimutans</name>
    <dbReference type="NCBI Taxonomy" id="2599293"/>
    <lineage>
        <taxon>Bacteria</taxon>
        <taxon>Bacillati</taxon>
        <taxon>Actinomycetota</taxon>
        <taxon>Actinomycetes</taxon>
        <taxon>Micrococcales</taxon>
        <taxon>Microbacteriaceae</taxon>
        <taxon>Humibacter</taxon>
    </lineage>
</organism>
<protein>
    <submittedName>
        <fullName evidence="1">Uncharacterized protein</fullName>
    </submittedName>
</protein>
<accession>A0A5B8M642</accession>
<keyword evidence="2" id="KW-1185">Reference proteome</keyword>
<evidence type="ECO:0000313" key="1">
    <source>
        <dbReference type="EMBL" id="QDZ15444.1"/>
    </source>
</evidence>
<dbReference type="AlphaFoldDB" id="A0A5B8M642"/>
<sequence length="60" mass="6433">MTVITHSGTPLLRPALNFLNCLERLSMGIASGIQGVRAPEKIAQCHRGTPVYFALSPAIL</sequence>
<dbReference type="EMBL" id="CP042305">
    <property type="protein sequence ID" value="QDZ15444.1"/>
    <property type="molecule type" value="Genomic_DNA"/>
</dbReference>
<evidence type="ECO:0000313" key="2">
    <source>
        <dbReference type="Proteomes" id="UP000320216"/>
    </source>
</evidence>
<gene>
    <name evidence="1" type="ORF">FPZ11_12375</name>
</gene>
<name>A0A5B8M642_9MICO</name>
<reference evidence="1 2" key="1">
    <citation type="submission" date="2019-07" db="EMBL/GenBank/DDBJ databases">
        <title>Full genome sequence of Humibacter sp. WJ7-1.</title>
        <authorList>
            <person name="Im W.-T."/>
        </authorList>
    </citation>
    <scope>NUCLEOTIDE SEQUENCE [LARGE SCALE GENOMIC DNA]</scope>
    <source>
        <strain evidence="1 2">WJ7-1</strain>
    </source>
</reference>
<dbReference type="KEGG" id="huw:FPZ11_12375"/>
<dbReference type="Proteomes" id="UP000320216">
    <property type="component" value="Chromosome"/>
</dbReference>
<dbReference type="RefSeq" id="WP_146321329.1">
    <property type="nucleotide sequence ID" value="NZ_CP042305.1"/>
</dbReference>